<gene>
    <name evidence="1" type="ORF">SO802_026353</name>
</gene>
<dbReference type="PANTHER" id="PTHR36379">
    <property type="entry name" value="PROTEIN PRD1"/>
    <property type="match status" value="1"/>
</dbReference>
<dbReference type="Proteomes" id="UP001459277">
    <property type="component" value="Unassembled WGS sequence"/>
</dbReference>
<dbReference type="InterPro" id="IPR016024">
    <property type="entry name" value="ARM-type_fold"/>
</dbReference>
<organism evidence="1 2">
    <name type="scientific">Lithocarpus litseifolius</name>
    <dbReference type="NCBI Taxonomy" id="425828"/>
    <lineage>
        <taxon>Eukaryota</taxon>
        <taxon>Viridiplantae</taxon>
        <taxon>Streptophyta</taxon>
        <taxon>Embryophyta</taxon>
        <taxon>Tracheophyta</taxon>
        <taxon>Spermatophyta</taxon>
        <taxon>Magnoliopsida</taxon>
        <taxon>eudicotyledons</taxon>
        <taxon>Gunneridae</taxon>
        <taxon>Pentapetalae</taxon>
        <taxon>rosids</taxon>
        <taxon>fabids</taxon>
        <taxon>Fagales</taxon>
        <taxon>Fagaceae</taxon>
        <taxon>Lithocarpus</taxon>
    </lineage>
</organism>
<dbReference type="Gene3D" id="1.25.10.10">
    <property type="entry name" value="Leucine-rich Repeat Variant"/>
    <property type="match status" value="1"/>
</dbReference>
<dbReference type="InterPro" id="IPR011989">
    <property type="entry name" value="ARM-like"/>
</dbReference>
<dbReference type="SUPFAM" id="SSF48371">
    <property type="entry name" value="ARM repeat"/>
    <property type="match status" value="1"/>
</dbReference>
<protein>
    <recommendedName>
        <fullName evidence="3">Protein PRD1</fullName>
    </recommendedName>
</protein>
<evidence type="ECO:0000313" key="2">
    <source>
        <dbReference type="Proteomes" id="UP001459277"/>
    </source>
</evidence>
<proteinExistence type="predicted"/>
<dbReference type="EMBL" id="JAZDWU010000009">
    <property type="protein sequence ID" value="KAK9991368.1"/>
    <property type="molecule type" value="Genomic_DNA"/>
</dbReference>
<reference evidence="1 2" key="1">
    <citation type="submission" date="2024-01" db="EMBL/GenBank/DDBJ databases">
        <title>A telomere-to-telomere, gap-free genome of sweet tea (Lithocarpus litseifolius).</title>
        <authorList>
            <person name="Zhou J."/>
        </authorList>
    </citation>
    <scope>NUCLEOTIDE SEQUENCE [LARGE SCALE GENOMIC DNA]</scope>
    <source>
        <strain evidence="1">Zhou-2022a</strain>
        <tissue evidence="1">Leaf</tissue>
    </source>
</reference>
<evidence type="ECO:0008006" key="3">
    <source>
        <dbReference type="Google" id="ProtNLM"/>
    </source>
</evidence>
<comment type="caution">
    <text evidence="1">The sequence shown here is derived from an EMBL/GenBank/DDBJ whole genome shotgun (WGS) entry which is preliminary data.</text>
</comment>
<sequence length="1313" mass="146576">MLFCYDSQKQPDLEEEEEENLYSNREELAQVCREGHRSTLNLQSQQQGEGEGGGGGGGSICLLCFSNLISNPLSPTLHVSYALSQISQFLISSSHSHFLVSPLLKALSSFDDQPIANQLINLILNLSSSSSSFSAHFVATLSHHLASRALAWTRPHLFTLHCLGVLLNCETNNLYAHIKDKYGLVSNLVAGLQLPSEEIRGEILFALYKVSIFQYASEDGDRTDILLAFCPKLLHLVVDALSKTQVDDVRLNCLALLTVFAQRGFFAKVNANEASSIILYEADNFMQEPEDGKDGPRLNIIFADAIKGPLLSSDRQVQQSTLYLLFHYLSCEGASRQQTQVLVEENIADYVFEILRLSEYKDPVVSSCIQVLDLLSTAEQAFKQRLLVGFATLIPVVHYVAEVPFHPVQSQTLKLIWNYVSNCLGMLSTSQIEELVLALTGMLKKHTEGRMGMLPETFILVCSVFVALMKFSSSHGTPNLARPVQEASKHAVLACLDISEKHPGQLLHSLYLLKEAYLYGHEESFAESCNMEIRNSVVDICTTHLLPWVVTAINEMEEEIVLGVLETFHSLLLQDSDIQAMELAKTLVSTSWFSFSFGCLGLYPTEKMKCRVFLMLSSLVDVLLGNDSGQPIRDAALYLPSDPVDMLFLLGQKSSHNLELSSCQSAILVILYTSSLHDERLADEKSVLASLEQYLLVNSSDLQSGATNSLALMRVVNLYGLFRGLASMSSQIPYSLKAERILFQLLTETEWDLPCAMVHSVSLKWLFQQEKISKQLSYQVLQFCRSNISNGTDIIVNGRNDRVLNAQAFAELVATGDNYGATILVCLLIHLAKDEGQELDIISVANLMQIIINIFPAASDQLCLHGIGKAIYTLYYDSSYASSPAILMATSVLSFNILSLVQPEILSDDEYWLAVTMKLMDYFNLSEVADRWNHQSLLVIGIFSLILYHSTNGILVETAKTIMCNTSLVSAINSMICAASFIGPALVDHDEGTSKGEILIFLLLLNYFSLRSLPVVLPGFMDWQKFFDPPNGTQPLSFIGIRCHDLCRLMHFGSPLVKLVASYSLLESLTRLSDQRYKMQLEVNCTMRYLMSVIAVLEGLILYSDLRVALNCGLCLSIILGWEKLDMQETTMIEKISWCRLIVEELAMSLAAPCLASKSFINHHKPAIHVAVALLKLQKIPEWMRSIFDDTCISGIVKNLSASNLSTEIVYLFRELLNSGFLKSEQIANLHRVLQECRKHKYADNTQDDRADKHMKKMATTPHDLEEVCEYLIHLMSSDSSLDMDSRGLHCGNKRLLEEIELFFRTLTLEDDG</sequence>
<name>A0AAW2C1H9_9ROSI</name>
<evidence type="ECO:0000313" key="1">
    <source>
        <dbReference type="EMBL" id="KAK9991368.1"/>
    </source>
</evidence>
<accession>A0AAW2C1H9</accession>
<dbReference type="PANTHER" id="PTHR36379:SF1">
    <property type="entry name" value="PUTATIVE RECOMBINATION INITIATION DEFECT 1-RELATED"/>
    <property type="match status" value="1"/>
</dbReference>
<dbReference type="GO" id="GO:0042138">
    <property type="term" value="P:meiotic DNA double-strand break formation"/>
    <property type="evidence" value="ECO:0007669"/>
    <property type="project" value="InterPro"/>
</dbReference>
<dbReference type="InterPro" id="IPR044968">
    <property type="entry name" value="PRD1"/>
</dbReference>
<keyword evidence="2" id="KW-1185">Reference proteome</keyword>